<feature type="region of interest" description="Disordered" evidence="3">
    <location>
        <begin position="1"/>
        <end position="34"/>
    </location>
</feature>
<evidence type="ECO:0000313" key="5">
    <source>
        <dbReference type="Proteomes" id="UP001221413"/>
    </source>
</evidence>
<dbReference type="GO" id="GO:0005739">
    <property type="term" value="C:mitochondrion"/>
    <property type="evidence" value="ECO:0007669"/>
    <property type="project" value="TreeGrafter"/>
</dbReference>
<dbReference type="PANTHER" id="PTHR43503:SF2">
    <property type="entry name" value="NEGATIVE REGULATOR OF SPORULATION MDS3-RELATED"/>
    <property type="match status" value="1"/>
</dbReference>
<dbReference type="SUPFAM" id="SSF117281">
    <property type="entry name" value="Kelch motif"/>
    <property type="match status" value="1"/>
</dbReference>
<feature type="region of interest" description="Disordered" evidence="3">
    <location>
        <begin position="699"/>
        <end position="742"/>
    </location>
</feature>
<dbReference type="EMBL" id="JAQGDS010000003">
    <property type="protein sequence ID" value="KAJ6262277.1"/>
    <property type="molecule type" value="Genomic_DNA"/>
</dbReference>
<dbReference type="Gene3D" id="2.120.10.80">
    <property type="entry name" value="Kelch-type beta propeller"/>
    <property type="match status" value="1"/>
</dbReference>
<evidence type="ECO:0000313" key="4">
    <source>
        <dbReference type="EMBL" id="KAJ6262277.1"/>
    </source>
</evidence>
<dbReference type="AlphaFoldDB" id="A0AAD6J1W7"/>
<dbReference type="GO" id="GO:0045454">
    <property type="term" value="P:cell redox homeostasis"/>
    <property type="evidence" value="ECO:0007669"/>
    <property type="project" value="TreeGrafter"/>
</dbReference>
<keyword evidence="2" id="KW-0677">Repeat</keyword>
<comment type="caution">
    <text evidence="4">The sequence shown here is derived from an EMBL/GenBank/DDBJ whole genome shotgun (WGS) entry which is preliminary data.</text>
</comment>
<accession>A0AAD6J1W7</accession>
<dbReference type="PANTHER" id="PTHR43503">
    <property type="entry name" value="MCG48959-RELATED"/>
    <property type="match status" value="1"/>
</dbReference>
<feature type="region of interest" description="Disordered" evidence="3">
    <location>
        <begin position="509"/>
        <end position="529"/>
    </location>
</feature>
<evidence type="ECO:0000256" key="3">
    <source>
        <dbReference type="SAM" id="MobiDB-lite"/>
    </source>
</evidence>
<name>A0AAD6J1W7_DREDA</name>
<gene>
    <name evidence="4" type="ORF">Dda_3084</name>
</gene>
<feature type="compositionally biased region" description="Low complexity" evidence="3">
    <location>
        <begin position="24"/>
        <end position="34"/>
    </location>
</feature>
<protein>
    <recommendedName>
        <fullName evidence="6">BTB domain-containing protein</fullName>
    </recommendedName>
</protein>
<feature type="region of interest" description="Disordered" evidence="3">
    <location>
        <begin position="638"/>
        <end position="669"/>
    </location>
</feature>
<sequence length="742" mass="80177">MAATAPAVANNGPMANGGSGQMRSQTPTASAAQSSQNFSSLVSRVLSTSGKEPPSLVGSSTTIVGDFLYVFGGRILSKNRPQLTSDMYLLNLLTRAWSKVEQFGEIPAPRYFHSVCALGDTKLVCFGGMSPATASTLQQPEATPQIAQGENGREGANEVVVMSDIHIFDIQTRTWSYVFQAEPPEGRYAHCATILPTSAVFSTLTGVAAAFDSGVIDGTGGAEMIIVGGQDSANHYIEEINVFNLRSLKWTSTNSLDRSCGAYRSVVTPLGPSLLPDAIGAGKQEPEPNPEETRNVPADTNAMLIYSNYNFLDVKLELQIRYHDGKLVEKPMNGLVSPPGLRFPNGGVIDSHFVVSGTYLTSSKQEYALWALDLRTLTWSRIDAGQVFSQGSWNRGILWKKRNRFIILGNKQRSLVEDYNHRRINSSHLCMVELEAFGIYENPRKSLQYPGPRNFSKPAQELGKLVLGLKDMADMEFLSIDNASIPVNSRIIARRWGPYFIELLNKAASSPDKTRPQSPSSIETPPSANMLPPFSRPRTLFLPHTHQTLLTLVHWFYTCSLPEASHAQSSPQVLCSLLQLARSYRIEGLLEAVVERLHEVLDSRNAAAVFNAAAMAAGGGASLRLKKLNLLGDVSDGKLKKANHVPDTPDANGEPNHMSPASDGPLLQDGELGLDEEAWDGRGGVSPVVGLQKRGLRGLMDSRRVRERGRSLGAGTMMSGSPGNGNSGAGAEQTPASSLTSP</sequence>
<dbReference type="GO" id="GO:0005829">
    <property type="term" value="C:cytosol"/>
    <property type="evidence" value="ECO:0007669"/>
    <property type="project" value="TreeGrafter"/>
</dbReference>
<proteinExistence type="predicted"/>
<evidence type="ECO:0000256" key="2">
    <source>
        <dbReference type="ARBA" id="ARBA00022737"/>
    </source>
</evidence>
<feature type="compositionally biased region" description="Basic and acidic residues" evidence="3">
    <location>
        <begin position="700"/>
        <end position="710"/>
    </location>
</feature>
<dbReference type="InterPro" id="IPR015915">
    <property type="entry name" value="Kelch-typ_b-propeller"/>
</dbReference>
<reference evidence="4" key="1">
    <citation type="submission" date="2023-01" db="EMBL/GenBank/DDBJ databases">
        <title>The chitinases involved in constricting ring structure development in the nematode-trapping fungus Drechslerella dactyloides.</title>
        <authorList>
            <person name="Wang R."/>
            <person name="Zhang L."/>
            <person name="Tang P."/>
            <person name="Li S."/>
            <person name="Liang L."/>
        </authorList>
    </citation>
    <scope>NUCLEOTIDE SEQUENCE</scope>
    <source>
        <strain evidence="4">YMF1.00031</strain>
    </source>
</reference>
<dbReference type="InterPro" id="IPR011333">
    <property type="entry name" value="SKP1/BTB/POZ_sf"/>
</dbReference>
<evidence type="ECO:0008006" key="6">
    <source>
        <dbReference type="Google" id="ProtNLM"/>
    </source>
</evidence>
<dbReference type="Proteomes" id="UP001221413">
    <property type="component" value="Unassembled WGS sequence"/>
</dbReference>
<dbReference type="Pfam" id="PF24681">
    <property type="entry name" value="Kelch_KLHDC2_KLHL20_DRC7"/>
    <property type="match status" value="1"/>
</dbReference>
<keyword evidence="5" id="KW-1185">Reference proteome</keyword>
<dbReference type="Gene3D" id="3.30.710.10">
    <property type="entry name" value="Potassium Channel Kv1.1, Chain A"/>
    <property type="match status" value="1"/>
</dbReference>
<organism evidence="4 5">
    <name type="scientific">Drechslerella dactyloides</name>
    <name type="common">Nematode-trapping fungus</name>
    <name type="synonym">Arthrobotrys dactyloides</name>
    <dbReference type="NCBI Taxonomy" id="74499"/>
    <lineage>
        <taxon>Eukaryota</taxon>
        <taxon>Fungi</taxon>
        <taxon>Dikarya</taxon>
        <taxon>Ascomycota</taxon>
        <taxon>Pezizomycotina</taxon>
        <taxon>Orbiliomycetes</taxon>
        <taxon>Orbiliales</taxon>
        <taxon>Orbiliaceae</taxon>
        <taxon>Drechslerella</taxon>
    </lineage>
</organism>
<evidence type="ECO:0000256" key="1">
    <source>
        <dbReference type="ARBA" id="ARBA00022441"/>
    </source>
</evidence>
<feature type="compositionally biased region" description="Polar residues" evidence="3">
    <location>
        <begin position="516"/>
        <end position="527"/>
    </location>
</feature>
<keyword evidence="1" id="KW-0880">Kelch repeat</keyword>